<dbReference type="AlphaFoldDB" id="A0A922SJM0"/>
<accession>A0A922SJM0</accession>
<sequence length="160" mass="17805">MEIEKKLNDVEVESRPAVRIVTSYDGEQPGAWSRAGPDARVLARAKALARSALDYMDKKLSECADNVLNMFVPSYAGYNVLIHVARPLVAHCGERLDAAPPRRDLPPTPAGDIIPVRLIDEHFQFLIIIEFPRNIRELHAGHERVSLQPSDEQFLVGGSL</sequence>
<reference evidence="1" key="1">
    <citation type="journal article" date="2021" name="G3 (Bethesda)">
        <title>Genome and transcriptome analysis of the beet armyworm Spodoptera exigua reveals targets for pest control. .</title>
        <authorList>
            <person name="Simon S."/>
            <person name="Breeschoten T."/>
            <person name="Jansen H.J."/>
            <person name="Dirks R.P."/>
            <person name="Schranz M.E."/>
            <person name="Ros V.I.D."/>
        </authorList>
    </citation>
    <scope>NUCLEOTIDE SEQUENCE</scope>
    <source>
        <strain evidence="1">TB_SE_WUR_2020</strain>
    </source>
</reference>
<dbReference type="Proteomes" id="UP000814243">
    <property type="component" value="Unassembled WGS sequence"/>
</dbReference>
<gene>
    <name evidence="1" type="ORF">HF086_008426</name>
</gene>
<evidence type="ECO:0000313" key="1">
    <source>
        <dbReference type="EMBL" id="KAH9640190.1"/>
    </source>
</evidence>
<name>A0A922SJM0_SPOEX</name>
<proteinExistence type="predicted"/>
<evidence type="ECO:0000313" key="2">
    <source>
        <dbReference type="Proteomes" id="UP000814243"/>
    </source>
</evidence>
<comment type="caution">
    <text evidence="1">The sequence shown here is derived from an EMBL/GenBank/DDBJ whole genome shotgun (WGS) entry which is preliminary data.</text>
</comment>
<protein>
    <submittedName>
        <fullName evidence="1">Uncharacterized protein</fullName>
    </submittedName>
</protein>
<dbReference type="EMBL" id="JACEFF010000290">
    <property type="protein sequence ID" value="KAH9640190.1"/>
    <property type="molecule type" value="Genomic_DNA"/>
</dbReference>
<organism evidence="1 2">
    <name type="scientific">Spodoptera exigua</name>
    <name type="common">Beet armyworm</name>
    <name type="synonym">Noctua fulgens</name>
    <dbReference type="NCBI Taxonomy" id="7107"/>
    <lineage>
        <taxon>Eukaryota</taxon>
        <taxon>Metazoa</taxon>
        <taxon>Ecdysozoa</taxon>
        <taxon>Arthropoda</taxon>
        <taxon>Hexapoda</taxon>
        <taxon>Insecta</taxon>
        <taxon>Pterygota</taxon>
        <taxon>Neoptera</taxon>
        <taxon>Endopterygota</taxon>
        <taxon>Lepidoptera</taxon>
        <taxon>Glossata</taxon>
        <taxon>Ditrysia</taxon>
        <taxon>Noctuoidea</taxon>
        <taxon>Noctuidae</taxon>
        <taxon>Amphipyrinae</taxon>
        <taxon>Spodoptera</taxon>
    </lineage>
</organism>